<protein>
    <submittedName>
        <fullName evidence="1">Uncharacterized protein</fullName>
    </submittedName>
</protein>
<organism evidence="1 2">
    <name type="scientific">Pseudomonas putida</name>
    <name type="common">Arthrobacter siderocapsulatus</name>
    <dbReference type="NCBI Taxonomy" id="303"/>
    <lineage>
        <taxon>Bacteria</taxon>
        <taxon>Pseudomonadati</taxon>
        <taxon>Pseudomonadota</taxon>
        <taxon>Gammaproteobacteria</taxon>
        <taxon>Pseudomonadales</taxon>
        <taxon>Pseudomonadaceae</taxon>
        <taxon>Pseudomonas</taxon>
    </lineage>
</organism>
<accession>A0A1L7NPJ1</accession>
<evidence type="ECO:0000313" key="1">
    <source>
        <dbReference type="EMBL" id="BAW27357.1"/>
    </source>
</evidence>
<keyword evidence="1" id="KW-0614">Plasmid</keyword>
<evidence type="ECO:0000313" key="2">
    <source>
        <dbReference type="Proteomes" id="UP000218731"/>
    </source>
</evidence>
<dbReference type="AlphaFoldDB" id="A0A1L7NPJ1"/>
<dbReference type="RefSeq" id="WP_004574345.1">
    <property type="nucleotide sequence ID" value="NZ_AP015031.1"/>
</dbReference>
<sequence length="52" mass="5673">MNNTFGSEFANAARQAPRIFFAPLMGAVAAIKGEFRRVKYGANQNGKPLQSK</sequence>
<geneLocation type="plasmid" evidence="2">
    <name>pkf715b dna</name>
</geneLocation>
<reference evidence="1 2" key="1">
    <citation type="submission" date="2015-11" db="EMBL/GenBank/DDBJ databases">
        <title>Complete genome sequencing of a biphenyl-degrading bacterium, Pseudomonas putida KF715 (=NBRC110667).</title>
        <authorList>
            <person name="Suenaga H."/>
            <person name="Fujihara N."/>
            <person name="Watanabe T."/>
            <person name="Hirose J."/>
            <person name="Kimura N."/>
            <person name="Yamazoe A."/>
            <person name="Hosoyama A."/>
            <person name="Shimodaira J."/>
            <person name="Furukawa K."/>
        </authorList>
    </citation>
    <scope>NUCLEOTIDE SEQUENCE [LARGE SCALE GENOMIC DNA]</scope>
    <source>
        <strain evidence="1 2">KF715</strain>
        <plasmid evidence="2">Plasmid pkf715b dna</plasmid>
    </source>
</reference>
<dbReference type="Proteomes" id="UP000218731">
    <property type="component" value="Plasmid pKF715B"/>
</dbReference>
<name>A0A1L7NPJ1_PSEPU</name>
<gene>
    <name evidence="1" type="ORF">KF715C_pB2510</name>
</gene>
<proteinExistence type="predicted"/>
<dbReference type="EMBL" id="AP015031">
    <property type="protein sequence ID" value="BAW27357.1"/>
    <property type="molecule type" value="Genomic_DNA"/>
</dbReference>